<dbReference type="EMBL" id="BLPF01000001">
    <property type="protein sequence ID" value="GFJ76672.1"/>
    <property type="molecule type" value="Genomic_DNA"/>
</dbReference>
<dbReference type="GO" id="GO:0004553">
    <property type="term" value="F:hydrolase activity, hydrolyzing O-glycosyl compounds"/>
    <property type="evidence" value="ECO:0007669"/>
    <property type="project" value="InterPro"/>
</dbReference>
<reference evidence="2 3" key="2">
    <citation type="submission" date="2020-03" db="EMBL/GenBank/DDBJ databases">
        <authorList>
            <person name="Ichikawa N."/>
            <person name="Kimura A."/>
            <person name="Kitahashi Y."/>
            <person name="Uohara A."/>
        </authorList>
    </citation>
    <scope>NUCLEOTIDE SEQUENCE [LARGE SCALE GENOMIC DNA]</scope>
    <source>
        <strain evidence="2 3">NBRC 108639</strain>
    </source>
</reference>
<dbReference type="AlphaFoldDB" id="A0A6V8JVN6"/>
<name>A0A6V8JVN6_9ACTN</name>
<keyword evidence="1" id="KW-0732">Signal</keyword>
<dbReference type="Gene3D" id="2.60.120.180">
    <property type="match status" value="1"/>
</dbReference>
<proteinExistence type="predicted"/>
<keyword evidence="3" id="KW-1185">Reference proteome</keyword>
<dbReference type="InterPro" id="IPR013319">
    <property type="entry name" value="GH11/12"/>
</dbReference>
<reference evidence="2 3" key="1">
    <citation type="submission" date="2020-03" db="EMBL/GenBank/DDBJ databases">
        <title>Whole genome shotgun sequence of Phytohabitans houttuyneae NBRC 108639.</title>
        <authorList>
            <person name="Komaki H."/>
            <person name="Tamura T."/>
        </authorList>
    </citation>
    <scope>NUCLEOTIDE SEQUENCE [LARGE SCALE GENOMIC DNA]</scope>
    <source>
        <strain evidence="2 3">NBRC 108639</strain>
    </source>
</reference>
<feature type="chain" id="PRO_5028802094" description="Glycosyl hydrolase family 12" evidence="1">
    <location>
        <begin position="25"/>
        <end position="110"/>
    </location>
</feature>
<dbReference type="Proteomes" id="UP000482800">
    <property type="component" value="Unassembled WGS sequence"/>
</dbReference>
<comment type="caution">
    <text evidence="2">The sequence shown here is derived from an EMBL/GenBank/DDBJ whole genome shotgun (WGS) entry which is preliminary data.</text>
</comment>
<gene>
    <name evidence="2" type="ORF">Phou_008520</name>
</gene>
<dbReference type="SUPFAM" id="SSF49899">
    <property type="entry name" value="Concanavalin A-like lectins/glucanases"/>
    <property type="match status" value="1"/>
</dbReference>
<evidence type="ECO:0000256" key="1">
    <source>
        <dbReference type="SAM" id="SignalP"/>
    </source>
</evidence>
<protein>
    <recommendedName>
        <fullName evidence="4">Glycosyl hydrolase family 12</fullName>
    </recommendedName>
</protein>
<evidence type="ECO:0000313" key="2">
    <source>
        <dbReference type="EMBL" id="GFJ76672.1"/>
    </source>
</evidence>
<sequence length="110" mass="11601">MRIAALTAAALAPVVGLTVAPAQAAVRGSSDPWATWNNGGYSLYNNIWGGAGPQSIWANSYGSVRSSFNVTVPNAGAYTSAYDIWADGHTYEIMLWMNKVGPIGSFQTNS</sequence>
<organism evidence="2 3">
    <name type="scientific">Phytohabitans houttuyneae</name>
    <dbReference type="NCBI Taxonomy" id="1076126"/>
    <lineage>
        <taxon>Bacteria</taxon>
        <taxon>Bacillati</taxon>
        <taxon>Actinomycetota</taxon>
        <taxon>Actinomycetes</taxon>
        <taxon>Micromonosporales</taxon>
        <taxon>Micromonosporaceae</taxon>
    </lineage>
</organism>
<feature type="signal peptide" evidence="1">
    <location>
        <begin position="1"/>
        <end position="24"/>
    </location>
</feature>
<dbReference type="InterPro" id="IPR013320">
    <property type="entry name" value="ConA-like_dom_sf"/>
</dbReference>
<accession>A0A6V8JVN6</accession>
<dbReference type="RefSeq" id="WP_218578703.1">
    <property type="nucleotide sequence ID" value="NZ_BAABGO010000012.1"/>
</dbReference>
<evidence type="ECO:0000313" key="3">
    <source>
        <dbReference type="Proteomes" id="UP000482800"/>
    </source>
</evidence>
<evidence type="ECO:0008006" key="4">
    <source>
        <dbReference type="Google" id="ProtNLM"/>
    </source>
</evidence>